<reference evidence="1" key="1">
    <citation type="submission" date="2020-10" db="EMBL/GenBank/DDBJ databases">
        <authorList>
            <person name="Gilroy R."/>
        </authorList>
    </citation>
    <scope>NUCLEOTIDE SEQUENCE</scope>
    <source>
        <strain evidence="1">2830</strain>
    </source>
</reference>
<comment type="caution">
    <text evidence="1">The sequence shown here is derived from an EMBL/GenBank/DDBJ whole genome shotgun (WGS) entry which is preliminary data.</text>
</comment>
<accession>A0A9D1HK69</accession>
<dbReference type="Proteomes" id="UP000824124">
    <property type="component" value="Unassembled WGS sequence"/>
</dbReference>
<dbReference type="EMBL" id="DVMH01000022">
    <property type="protein sequence ID" value="HIU10522.1"/>
    <property type="molecule type" value="Genomic_DNA"/>
</dbReference>
<protein>
    <submittedName>
        <fullName evidence="1">DUF4368 domain-containing protein</fullName>
    </submittedName>
</protein>
<organism evidence="1 2">
    <name type="scientific">Candidatus Avidehalobacter gallistercoris</name>
    <dbReference type="NCBI Taxonomy" id="2840694"/>
    <lineage>
        <taxon>Bacteria</taxon>
        <taxon>Bacillati</taxon>
        <taxon>Bacillota</taxon>
        <taxon>Clostridia</taxon>
        <taxon>Eubacteriales</taxon>
        <taxon>Peptococcaceae</taxon>
        <taxon>Peptococcaceae incertae sedis</taxon>
        <taxon>Candidatus Avidehalobacter</taxon>
    </lineage>
</organism>
<evidence type="ECO:0000313" key="1">
    <source>
        <dbReference type="EMBL" id="HIU10522.1"/>
    </source>
</evidence>
<dbReference type="AlphaFoldDB" id="A0A9D1HK69"/>
<proteinExistence type="predicted"/>
<evidence type="ECO:0000313" key="2">
    <source>
        <dbReference type="Proteomes" id="UP000824124"/>
    </source>
</evidence>
<sequence>MNTLIQRIEVHSNEKKHKHNRVKADIYFTAIGMKDIPAEQEIMAMMKEMEKIPKRSAS</sequence>
<gene>
    <name evidence="1" type="ORF">IAB00_04660</name>
</gene>
<reference evidence="1" key="2">
    <citation type="journal article" date="2021" name="PeerJ">
        <title>Extensive microbial diversity within the chicken gut microbiome revealed by metagenomics and culture.</title>
        <authorList>
            <person name="Gilroy R."/>
            <person name="Ravi A."/>
            <person name="Getino M."/>
            <person name="Pursley I."/>
            <person name="Horton D.L."/>
            <person name="Alikhan N.F."/>
            <person name="Baker D."/>
            <person name="Gharbi K."/>
            <person name="Hall N."/>
            <person name="Watson M."/>
            <person name="Adriaenssens E.M."/>
            <person name="Foster-Nyarko E."/>
            <person name="Jarju S."/>
            <person name="Secka A."/>
            <person name="Antonio M."/>
            <person name="Oren A."/>
            <person name="Chaudhuri R.R."/>
            <person name="La Ragione R."/>
            <person name="Hildebrand F."/>
            <person name="Pallen M.J."/>
        </authorList>
    </citation>
    <scope>NUCLEOTIDE SEQUENCE</scope>
    <source>
        <strain evidence="1">2830</strain>
    </source>
</reference>
<name>A0A9D1HK69_9FIRM</name>